<dbReference type="Pfam" id="PF00106">
    <property type="entry name" value="adh_short"/>
    <property type="match status" value="1"/>
</dbReference>
<name>A0A255H7M9_9ACTN</name>
<dbReference type="PANTHER" id="PTHR24320">
    <property type="entry name" value="RETINOL DEHYDROGENASE"/>
    <property type="match status" value="1"/>
</dbReference>
<dbReference type="EMBL" id="NMVQ01000007">
    <property type="protein sequence ID" value="OYO23522.1"/>
    <property type="molecule type" value="Genomic_DNA"/>
</dbReference>
<evidence type="ECO:0000313" key="3">
    <source>
        <dbReference type="EMBL" id="OYO23522.1"/>
    </source>
</evidence>
<organism evidence="3 4">
    <name type="scientific">Enemella dayhoffiae</name>
    <dbReference type="NCBI Taxonomy" id="2016507"/>
    <lineage>
        <taxon>Bacteria</taxon>
        <taxon>Bacillati</taxon>
        <taxon>Actinomycetota</taxon>
        <taxon>Actinomycetes</taxon>
        <taxon>Propionibacteriales</taxon>
        <taxon>Propionibacteriaceae</taxon>
        <taxon>Enemella</taxon>
    </lineage>
</organism>
<comment type="caution">
    <text evidence="3">The sequence shown here is derived from an EMBL/GenBank/DDBJ whole genome shotgun (WGS) entry which is preliminary data.</text>
</comment>
<dbReference type="NCBIfam" id="NF004513">
    <property type="entry name" value="PRK05854.1"/>
    <property type="match status" value="1"/>
</dbReference>
<dbReference type="SUPFAM" id="SSF51735">
    <property type="entry name" value="NAD(P)-binding Rossmann-fold domains"/>
    <property type="match status" value="1"/>
</dbReference>
<dbReference type="Gene3D" id="3.40.50.720">
    <property type="entry name" value="NAD(P)-binding Rossmann-like Domain"/>
    <property type="match status" value="1"/>
</dbReference>
<dbReference type="PRINTS" id="PR00081">
    <property type="entry name" value="GDHRDH"/>
</dbReference>
<dbReference type="InterPro" id="IPR002347">
    <property type="entry name" value="SDR_fam"/>
</dbReference>
<reference evidence="3 4" key="1">
    <citation type="submission" date="2017-07" db="EMBL/GenBank/DDBJ databases">
        <title>Draft whole genome sequences of clinical Proprionibacteriaceae strains.</title>
        <authorList>
            <person name="Bernier A.-M."/>
            <person name="Bernard K."/>
            <person name="Domingo M.-C."/>
        </authorList>
    </citation>
    <scope>NUCLEOTIDE SEQUENCE [LARGE SCALE GENOMIC DNA]</scope>
    <source>
        <strain evidence="3 4">NML 130396</strain>
    </source>
</reference>
<keyword evidence="4" id="KW-1185">Reference proteome</keyword>
<dbReference type="Proteomes" id="UP000216311">
    <property type="component" value="Unassembled WGS sequence"/>
</dbReference>
<comment type="similarity">
    <text evidence="1">Belongs to the short-chain dehydrogenases/reductases (SDR) family.</text>
</comment>
<dbReference type="OrthoDB" id="4577644at2"/>
<protein>
    <submittedName>
        <fullName evidence="3">Short chain dehydrogenase</fullName>
    </submittedName>
</protein>
<sequence>MYNVPDQTGRRIVVTGANSGTGKEAAKRLAAAGAEVVLACRSHERALVAHDEIVRLVPQARLEIRQLDLADLASVRRFAEDLRADGRPVHTLVNNAGVMAPPDRLLTRDGFELQWGTNFLGPFALTNLMLPLLLESERPRVATMSSAVAGFGSIRFRDLNWSQRYRPALAYAQSKLGNLLMGLHLAKAADERSWPLLSTIAHPGYTRTNLQAAGAALGSGRDTMLRRLTKVDLVPSQEVETGSEPLLYAAADPTAVSGRYYGPTGRFGSVGPTGEAAIYRRAKGPTLAASLWAVAESLTGTALPG</sequence>
<evidence type="ECO:0000256" key="1">
    <source>
        <dbReference type="ARBA" id="ARBA00006484"/>
    </source>
</evidence>
<dbReference type="RefSeq" id="WP_094363281.1">
    <property type="nucleotide sequence ID" value="NZ_NMVQ01000007.1"/>
</dbReference>
<gene>
    <name evidence="3" type="ORF">CGZ93_06210</name>
</gene>
<dbReference type="PANTHER" id="PTHR24320:SF148">
    <property type="entry name" value="NAD(P)-BINDING ROSSMANN-FOLD SUPERFAMILY PROTEIN"/>
    <property type="match status" value="1"/>
</dbReference>
<evidence type="ECO:0000256" key="2">
    <source>
        <dbReference type="ARBA" id="ARBA00023002"/>
    </source>
</evidence>
<keyword evidence="2" id="KW-0560">Oxidoreductase</keyword>
<dbReference type="GO" id="GO:0016491">
    <property type="term" value="F:oxidoreductase activity"/>
    <property type="evidence" value="ECO:0007669"/>
    <property type="project" value="UniProtKB-KW"/>
</dbReference>
<proteinExistence type="inferred from homology"/>
<evidence type="ECO:0000313" key="4">
    <source>
        <dbReference type="Proteomes" id="UP000216311"/>
    </source>
</evidence>
<dbReference type="AlphaFoldDB" id="A0A255H7M9"/>
<accession>A0A255H7M9</accession>
<dbReference type="InterPro" id="IPR036291">
    <property type="entry name" value="NAD(P)-bd_dom_sf"/>
</dbReference>